<reference evidence="1" key="1">
    <citation type="journal article" date="2019" name="bioRxiv">
        <title>The Genome of the Zebra Mussel, Dreissena polymorpha: A Resource for Invasive Species Research.</title>
        <authorList>
            <person name="McCartney M.A."/>
            <person name="Auch B."/>
            <person name="Kono T."/>
            <person name="Mallez S."/>
            <person name="Zhang Y."/>
            <person name="Obille A."/>
            <person name="Becker A."/>
            <person name="Abrahante J.E."/>
            <person name="Garbe J."/>
            <person name="Badalamenti J.P."/>
            <person name="Herman A."/>
            <person name="Mangelson H."/>
            <person name="Liachko I."/>
            <person name="Sullivan S."/>
            <person name="Sone E.D."/>
            <person name="Koren S."/>
            <person name="Silverstein K.A.T."/>
            <person name="Beckman K.B."/>
            <person name="Gohl D.M."/>
        </authorList>
    </citation>
    <scope>NUCLEOTIDE SEQUENCE</scope>
    <source>
        <strain evidence="1">Duluth1</strain>
        <tissue evidence="1">Whole animal</tissue>
    </source>
</reference>
<accession>A0A9D4RK61</accession>
<organism evidence="1 2">
    <name type="scientific">Dreissena polymorpha</name>
    <name type="common">Zebra mussel</name>
    <name type="synonym">Mytilus polymorpha</name>
    <dbReference type="NCBI Taxonomy" id="45954"/>
    <lineage>
        <taxon>Eukaryota</taxon>
        <taxon>Metazoa</taxon>
        <taxon>Spiralia</taxon>
        <taxon>Lophotrochozoa</taxon>
        <taxon>Mollusca</taxon>
        <taxon>Bivalvia</taxon>
        <taxon>Autobranchia</taxon>
        <taxon>Heteroconchia</taxon>
        <taxon>Euheterodonta</taxon>
        <taxon>Imparidentia</taxon>
        <taxon>Neoheterodontei</taxon>
        <taxon>Myida</taxon>
        <taxon>Dreissenoidea</taxon>
        <taxon>Dreissenidae</taxon>
        <taxon>Dreissena</taxon>
    </lineage>
</organism>
<dbReference type="AlphaFoldDB" id="A0A9D4RK61"/>
<sequence>MGNFFKISVGLSGISASPIMFNLSLVNVVLATIQEINISIGGRPISILRFADNIDVIGGTCSDHQDLRKRL</sequence>
<dbReference type="Proteomes" id="UP000828390">
    <property type="component" value="Unassembled WGS sequence"/>
</dbReference>
<comment type="caution">
    <text evidence="1">The sequence shown here is derived from an EMBL/GenBank/DDBJ whole genome shotgun (WGS) entry which is preliminary data.</text>
</comment>
<protein>
    <submittedName>
        <fullName evidence="1">Uncharacterized protein</fullName>
    </submittedName>
</protein>
<dbReference type="EMBL" id="JAIWYP010000002">
    <property type="protein sequence ID" value="KAH3869190.1"/>
    <property type="molecule type" value="Genomic_DNA"/>
</dbReference>
<gene>
    <name evidence="1" type="ORF">DPMN_032351</name>
</gene>
<reference evidence="1" key="2">
    <citation type="submission" date="2020-11" db="EMBL/GenBank/DDBJ databases">
        <authorList>
            <person name="McCartney M.A."/>
            <person name="Auch B."/>
            <person name="Kono T."/>
            <person name="Mallez S."/>
            <person name="Becker A."/>
            <person name="Gohl D.M."/>
            <person name="Silverstein K.A.T."/>
            <person name="Koren S."/>
            <person name="Bechman K.B."/>
            <person name="Herman A."/>
            <person name="Abrahante J.E."/>
            <person name="Garbe J."/>
        </authorList>
    </citation>
    <scope>NUCLEOTIDE SEQUENCE</scope>
    <source>
        <strain evidence="1">Duluth1</strain>
        <tissue evidence="1">Whole animal</tissue>
    </source>
</reference>
<keyword evidence="2" id="KW-1185">Reference proteome</keyword>
<evidence type="ECO:0000313" key="1">
    <source>
        <dbReference type="EMBL" id="KAH3869190.1"/>
    </source>
</evidence>
<evidence type="ECO:0000313" key="2">
    <source>
        <dbReference type="Proteomes" id="UP000828390"/>
    </source>
</evidence>
<name>A0A9D4RK61_DREPO</name>
<proteinExistence type="predicted"/>